<evidence type="ECO:0000256" key="3">
    <source>
        <dbReference type="ARBA" id="ARBA00030300"/>
    </source>
</evidence>
<dbReference type="PANTHER" id="PTHR21713">
    <property type="entry name" value="NASCENT POLYPEPTIDE ASSOCIATED COMPLEX ALPHA SUBUNIT-RELATED"/>
    <property type="match status" value="1"/>
</dbReference>
<evidence type="ECO:0000313" key="6">
    <source>
        <dbReference type="EMBL" id="OZJ05040.1"/>
    </source>
</evidence>
<dbReference type="CDD" id="cd22054">
    <property type="entry name" value="NAC_NACA"/>
    <property type="match status" value="1"/>
</dbReference>
<feature type="compositionally biased region" description="Low complexity" evidence="4">
    <location>
        <begin position="118"/>
        <end position="133"/>
    </location>
</feature>
<dbReference type="FunFam" id="2.20.70.30:FF:000002">
    <property type="entry name" value="Nascent polypeptide-associated complex (NAC), alpha subunit"/>
    <property type="match status" value="1"/>
</dbReference>
<dbReference type="InterPro" id="IPR002715">
    <property type="entry name" value="Nas_poly-pep-assoc_cplx_dom"/>
</dbReference>
<evidence type="ECO:0000259" key="5">
    <source>
        <dbReference type="PROSITE" id="PS51151"/>
    </source>
</evidence>
<proteinExistence type="inferred from homology"/>
<name>A0A261Y336_9FUNG</name>
<comment type="similarity">
    <text evidence="1">Belongs to the NAC-alpha family.</text>
</comment>
<sequence length="186" mass="19940">MAADPTTEPKIQEITEEGSDEEVPDLAEAGENLGGDKLVGRGEKKARKAMEKLGLKQVKGITRVTMRRPRGMLFVISQPDVYKSGNSDTWIVFGEARVEDMNATAQAAAAQQVAAQQAQEENQGAIEGSGAAAEAEEEEGEVDETGVAEKDIELVMQQANVSRSKAVTALKKHDSDIVNAILELTM</sequence>
<dbReference type="SMART" id="SM01407">
    <property type="entry name" value="NAC"/>
    <property type="match status" value="1"/>
</dbReference>
<dbReference type="InterPro" id="IPR044034">
    <property type="entry name" value="NAC-like_UBA"/>
</dbReference>
<dbReference type="AlphaFoldDB" id="A0A261Y336"/>
<feature type="domain" description="NAC-A/B" evidence="5">
    <location>
        <begin position="40"/>
        <end position="105"/>
    </location>
</feature>
<reference evidence="6 7" key="1">
    <citation type="journal article" date="2017" name="Mycologia">
        <title>Bifiguratus adelaidae, gen. et sp. nov., a new member of Mucoromycotina in endophytic and soil-dwelling habitats.</title>
        <authorList>
            <person name="Torres-Cruz T.J."/>
            <person name="Billingsley Tobias T.L."/>
            <person name="Almatruk M."/>
            <person name="Hesse C."/>
            <person name="Kuske C.R."/>
            <person name="Desiro A."/>
            <person name="Benucci G.M."/>
            <person name="Bonito G."/>
            <person name="Stajich J.E."/>
            <person name="Dunlap C."/>
            <person name="Arnold A.E."/>
            <person name="Porras-Alfaro A."/>
        </authorList>
    </citation>
    <scope>NUCLEOTIDE SEQUENCE [LARGE SCALE GENOMIC DNA]</scope>
    <source>
        <strain evidence="6 7">AZ0501</strain>
    </source>
</reference>
<organism evidence="6 7">
    <name type="scientific">Bifiguratus adelaidae</name>
    <dbReference type="NCBI Taxonomy" id="1938954"/>
    <lineage>
        <taxon>Eukaryota</taxon>
        <taxon>Fungi</taxon>
        <taxon>Fungi incertae sedis</taxon>
        <taxon>Mucoromycota</taxon>
        <taxon>Mucoromycotina</taxon>
        <taxon>Endogonomycetes</taxon>
        <taxon>Endogonales</taxon>
        <taxon>Endogonales incertae sedis</taxon>
        <taxon>Bifiguratus</taxon>
    </lineage>
</organism>
<evidence type="ECO:0000256" key="2">
    <source>
        <dbReference type="ARBA" id="ARBA00014437"/>
    </source>
</evidence>
<evidence type="ECO:0000256" key="4">
    <source>
        <dbReference type="SAM" id="MobiDB-lite"/>
    </source>
</evidence>
<comment type="caution">
    <text evidence="6">The sequence shown here is derived from an EMBL/GenBank/DDBJ whole genome shotgun (WGS) entry which is preliminary data.</text>
</comment>
<evidence type="ECO:0000313" key="7">
    <source>
        <dbReference type="Proteomes" id="UP000242875"/>
    </source>
</evidence>
<feature type="region of interest" description="Disordered" evidence="4">
    <location>
        <begin position="1"/>
        <end position="44"/>
    </location>
</feature>
<dbReference type="OrthoDB" id="3169036at2759"/>
<dbReference type="Pfam" id="PF19026">
    <property type="entry name" value="UBA_HYPK"/>
    <property type="match status" value="1"/>
</dbReference>
<protein>
    <recommendedName>
        <fullName evidence="2">Nascent polypeptide-associated complex subunit alpha</fullName>
    </recommendedName>
    <alternativeName>
        <fullName evidence="3">Alpha-NAC</fullName>
    </alternativeName>
</protein>
<feature type="compositionally biased region" description="Acidic residues" evidence="4">
    <location>
        <begin position="14"/>
        <end position="25"/>
    </location>
</feature>
<dbReference type="PROSITE" id="PS51151">
    <property type="entry name" value="NAC_AB"/>
    <property type="match status" value="1"/>
</dbReference>
<dbReference type="EMBL" id="MVBO01000024">
    <property type="protein sequence ID" value="OZJ05040.1"/>
    <property type="molecule type" value="Genomic_DNA"/>
</dbReference>
<feature type="compositionally biased region" description="Acidic residues" evidence="4">
    <location>
        <begin position="134"/>
        <end position="146"/>
    </location>
</feature>
<dbReference type="GO" id="GO:0005854">
    <property type="term" value="C:nascent polypeptide-associated complex"/>
    <property type="evidence" value="ECO:0007669"/>
    <property type="project" value="InterPro"/>
</dbReference>
<dbReference type="Proteomes" id="UP000242875">
    <property type="component" value="Unassembled WGS sequence"/>
</dbReference>
<dbReference type="InterPro" id="IPR016641">
    <property type="entry name" value="EGD2/NACA0like"/>
</dbReference>
<dbReference type="PIRSF" id="PIRSF015901">
    <property type="entry name" value="NAC_alpha"/>
    <property type="match status" value="1"/>
</dbReference>
<evidence type="ECO:0000256" key="1">
    <source>
        <dbReference type="ARBA" id="ARBA00009882"/>
    </source>
</evidence>
<dbReference type="Gene3D" id="2.20.70.30">
    <property type="entry name" value="Nascent polypeptide-associated complex domain"/>
    <property type="match status" value="1"/>
</dbReference>
<keyword evidence="7" id="KW-1185">Reference proteome</keyword>
<dbReference type="Gene3D" id="1.10.8.10">
    <property type="entry name" value="DNA helicase RuvA subunit, C-terminal domain"/>
    <property type="match status" value="1"/>
</dbReference>
<dbReference type="CDD" id="cd14358">
    <property type="entry name" value="UBA_NAC_euk"/>
    <property type="match status" value="1"/>
</dbReference>
<feature type="region of interest" description="Disordered" evidence="4">
    <location>
        <begin position="118"/>
        <end position="148"/>
    </location>
</feature>
<accession>A0A261Y336</accession>
<gene>
    <name evidence="6" type="ORF">BZG36_02136</name>
</gene>
<dbReference type="Pfam" id="PF01849">
    <property type="entry name" value="NAC"/>
    <property type="match status" value="1"/>
</dbReference>
<dbReference type="InterPro" id="IPR038187">
    <property type="entry name" value="NAC_A/B_dom_sf"/>
</dbReference>